<dbReference type="AlphaFoldDB" id="A0A0E9S0T0"/>
<reference evidence="1" key="2">
    <citation type="journal article" date="2015" name="Fish Shellfish Immunol.">
        <title>Early steps in the European eel (Anguilla anguilla)-Vibrio vulnificus interaction in the gills: Role of the RtxA13 toxin.</title>
        <authorList>
            <person name="Callol A."/>
            <person name="Pajuelo D."/>
            <person name="Ebbesson L."/>
            <person name="Teles M."/>
            <person name="MacKenzie S."/>
            <person name="Amaro C."/>
        </authorList>
    </citation>
    <scope>NUCLEOTIDE SEQUENCE</scope>
</reference>
<dbReference type="EMBL" id="GBXM01074337">
    <property type="protein sequence ID" value="JAH34240.1"/>
    <property type="molecule type" value="Transcribed_RNA"/>
</dbReference>
<reference evidence="1" key="1">
    <citation type="submission" date="2014-11" db="EMBL/GenBank/DDBJ databases">
        <authorList>
            <person name="Amaro Gonzalez C."/>
        </authorList>
    </citation>
    <scope>NUCLEOTIDE SEQUENCE</scope>
</reference>
<sequence>MQQPVISVMQVILNFDDYMTINVFYLFFCFIF</sequence>
<accession>A0A0E9S0T0</accession>
<name>A0A0E9S0T0_ANGAN</name>
<protein>
    <submittedName>
        <fullName evidence="1">Uncharacterized protein</fullName>
    </submittedName>
</protein>
<organism evidence="1">
    <name type="scientific">Anguilla anguilla</name>
    <name type="common">European freshwater eel</name>
    <name type="synonym">Muraena anguilla</name>
    <dbReference type="NCBI Taxonomy" id="7936"/>
    <lineage>
        <taxon>Eukaryota</taxon>
        <taxon>Metazoa</taxon>
        <taxon>Chordata</taxon>
        <taxon>Craniata</taxon>
        <taxon>Vertebrata</taxon>
        <taxon>Euteleostomi</taxon>
        <taxon>Actinopterygii</taxon>
        <taxon>Neopterygii</taxon>
        <taxon>Teleostei</taxon>
        <taxon>Anguilliformes</taxon>
        <taxon>Anguillidae</taxon>
        <taxon>Anguilla</taxon>
    </lineage>
</organism>
<evidence type="ECO:0000313" key="1">
    <source>
        <dbReference type="EMBL" id="JAH34240.1"/>
    </source>
</evidence>
<proteinExistence type="predicted"/>